<dbReference type="PANTHER" id="PTHR11846">
    <property type="entry name" value="ADENYLOSUCCINATE SYNTHETASE"/>
    <property type="match status" value="1"/>
</dbReference>
<dbReference type="EC" id="6.3.4.4" evidence="8"/>
<dbReference type="PANTHER" id="PTHR11846:SF0">
    <property type="entry name" value="ADENYLOSUCCINATE SYNTHETASE"/>
    <property type="match status" value="1"/>
</dbReference>
<feature type="binding site" evidence="8">
    <location>
        <position position="300"/>
    </location>
    <ligand>
        <name>GTP</name>
        <dbReference type="ChEBI" id="CHEBI:37565"/>
    </ligand>
</feature>
<dbReference type="Proteomes" id="UP000184016">
    <property type="component" value="Unassembled WGS sequence"/>
</dbReference>
<dbReference type="GO" id="GO:0044208">
    <property type="term" value="P:'de novo' AMP biosynthetic process"/>
    <property type="evidence" value="ECO:0007669"/>
    <property type="project" value="UniProtKB-UniRule"/>
</dbReference>
<protein>
    <recommendedName>
        <fullName evidence="8">Adenylosuccinate synthetase</fullName>
        <shortName evidence="8">AMPSase</shortName>
        <shortName evidence="8">AdSS</shortName>
        <ecNumber evidence="8">6.3.4.4</ecNumber>
    </recommendedName>
    <alternativeName>
        <fullName evidence="8">IMP--aspartate ligase</fullName>
    </alternativeName>
</protein>
<feature type="binding site" evidence="8">
    <location>
        <begin position="294"/>
        <end position="300"/>
    </location>
    <ligand>
        <name>substrate</name>
    </ligand>
</feature>
<accession>A0A1M6VZK4</accession>
<name>A0A1M6VZK4_9BACL</name>
<keyword evidence="6 8" id="KW-0460">Magnesium</keyword>
<organism evidence="10 11">
    <name type="scientific">Alicyclobacillus tolerans</name>
    <dbReference type="NCBI Taxonomy" id="90970"/>
    <lineage>
        <taxon>Bacteria</taxon>
        <taxon>Bacillati</taxon>
        <taxon>Bacillota</taxon>
        <taxon>Bacilli</taxon>
        <taxon>Bacillales</taxon>
        <taxon>Alicyclobacillaceae</taxon>
        <taxon>Alicyclobacillus</taxon>
    </lineage>
</organism>
<keyword evidence="5 8" id="KW-0658">Purine biosynthesis</keyword>
<feature type="active site" evidence="9">
    <location>
        <position position="137"/>
    </location>
</feature>
<dbReference type="GO" id="GO:0005737">
    <property type="term" value="C:cytoplasm"/>
    <property type="evidence" value="ECO:0007669"/>
    <property type="project" value="UniProtKB-SubCell"/>
</dbReference>
<comment type="catalytic activity">
    <reaction evidence="8">
        <text>IMP + L-aspartate + GTP = N(6)-(1,2-dicarboxyethyl)-AMP + GDP + phosphate + 2 H(+)</text>
        <dbReference type="Rhea" id="RHEA:15753"/>
        <dbReference type="ChEBI" id="CHEBI:15378"/>
        <dbReference type="ChEBI" id="CHEBI:29991"/>
        <dbReference type="ChEBI" id="CHEBI:37565"/>
        <dbReference type="ChEBI" id="CHEBI:43474"/>
        <dbReference type="ChEBI" id="CHEBI:57567"/>
        <dbReference type="ChEBI" id="CHEBI:58053"/>
        <dbReference type="ChEBI" id="CHEBI:58189"/>
        <dbReference type="EC" id="6.3.4.4"/>
    </reaction>
</comment>
<feature type="binding site" description="in other chain" evidence="8">
    <location>
        <position position="298"/>
    </location>
    <ligand>
        <name>IMP</name>
        <dbReference type="ChEBI" id="CHEBI:58053"/>
        <note>ligand shared between dimeric partners</note>
    </ligand>
</feature>
<dbReference type="Gene3D" id="1.10.300.10">
    <property type="entry name" value="Adenylosuccinate Synthetase, subunit A, domain 2"/>
    <property type="match status" value="1"/>
</dbReference>
<reference evidence="11" key="1">
    <citation type="submission" date="2016-11" db="EMBL/GenBank/DDBJ databases">
        <authorList>
            <person name="Varghese N."/>
            <person name="Submissions S."/>
        </authorList>
    </citation>
    <scope>NUCLEOTIDE SEQUENCE [LARGE SCALE GENOMIC DNA]</scope>
    <source>
        <strain evidence="11">USBA-503</strain>
    </source>
</reference>
<dbReference type="NCBIfam" id="TIGR00184">
    <property type="entry name" value="purA"/>
    <property type="match status" value="1"/>
</dbReference>
<keyword evidence="4 8" id="KW-0547">Nucleotide-binding</keyword>
<feature type="active site" description="Proton acceptor" evidence="8">
    <location>
        <position position="12"/>
    </location>
</feature>
<dbReference type="Gene3D" id="3.40.440.10">
    <property type="entry name" value="Adenylosuccinate Synthetase, subunit A, domain 1"/>
    <property type="match status" value="1"/>
</dbReference>
<evidence type="ECO:0000256" key="2">
    <source>
        <dbReference type="ARBA" id="ARBA00022598"/>
    </source>
</evidence>
<keyword evidence="3 8" id="KW-0479">Metal-binding</keyword>
<feature type="binding site" description="in other chain" evidence="8">
    <location>
        <begin position="12"/>
        <end position="15"/>
    </location>
    <ligand>
        <name>IMP</name>
        <dbReference type="ChEBI" id="CHEBI:58053"/>
        <note>ligand shared between dimeric partners</note>
    </ligand>
</feature>
<dbReference type="FunFam" id="3.90.170.10:FF:000001">
    <property type="entry name" value="Adenylosuccinate synthetase"/>
    <property type="match status" value="1"/>
</dbReference>
<feature type="binding site" evidence="8">
    <location>
        <begin position="11"/>
        <end position="17"/>
    </location>
    <ligand>
        <name>GTP</name>
        <dbReference type="ChEBI" id="CHEBI:37565"/>
    </ligand>
</feature>
<feature type="binding site" description="in other chain" evidence="8">
    <location>
        <position position="126"/>
    </location>
    <ligand>
        <name>IMP</name>
        <dbReference type="ChEBI" id="CHEBI:58053"/>
        <note>ligand shared between dimeric partners</note>
    </ligand>
</feature>
<feature type="binding site" evidence="8">
    <location>
        <begin position="39"/>
        <end position="41"/>
    </location>
    <ligand>
        <name>GTP</name>
        <dbReference type="ChEBI" id="CHEBI:37565"/>
    </ligand>
</feature>
<dbReference type="CDD" id="cd03108">
    <property type="entry name" value="AdSS"/>
    <property type="match status" value="1"/>
</dbReference>
<feature type="binding site" evidence="8">
    <location>
        <position position="140"/>
    </location>
    <ligand>
        <name>IMP</name>
        <dbReference type="ChEBI" id="CHEBI:58053"/>
        <note>ligand shared between dimeric partners</note>
    </ligand>
</feature>
<dbReference type="RefSeq" id="WP_072874987.1">
    <property type="nucleotide sequence ID" value="NZ_FRAF01000025.1"/>
</dbReference>
<dbReference type="GO" id="GO:0004019">
    <property type="term" value="F:adenylosuccinate synthase activity"/>
    <property type="evidence" value="ECO:0007669"/>
    <property type="project" value="UniProtKB-UniRule"/>
</dbReference>
<comment type="similarity">
    <text evidence="8">Belongs to the adenylosuccinate synthetase family.</text>
</comment>
<evidence type="ECO:0000256" key="9">
    <source>
        <dbReference type="PROSITE-ProRule" id="PRU10134"/>
    </source>
</evidence>
<proteinExistence type="inferred from homology"/>
<comment type="cofactor">
    <cofactor evidence="8">
        <name>Mg(2+)</name>
        <dbReference type="ChEBI" id="CHEBI:18420"/>
    </cofactor>
    <text evidence="8">Binds 1 Mg(2+) ion per subunit.</text>
</comment>
<feature type="active site" description="Proton donor" evidence="8">
    <location>
        <position position="40"/>
    </location>
</feature>
<evidence type="ECO:0000313" key="11">
    <source>
        <dbReference type="Proteomes" id="UP000184016"/>
    </source>
</evidence>
<dbReference type="InterPro" id="IPR001114">
    <property type="entry name" value="Adenylosuccinate_synthetase"/>
</dbReference>
<dbReference type="OrthoDB" id="9807553at2"/>
<feature type="binding site" description="in other chain" evidence="8">
    <location>
        <position position="234"/>
    </location>
    <ligand>
        <name>IMP</name>
        <dbReference type="ChEBI" id="CHEBI:58053"/>
        <note>ligand shared between dimeric partners</note>
    </ligand>
</feature>
<evidence type="ECO:0000256" key="1">
    <source>
        <dbReference type="ARBA" id="ARBA00011738"/>
    </source>
</evidence>
<feature type="binding site" evidence="8">
    <location>
        <begin position="407"/>
        <end position="409"/>
    </location>
    <ligand>
        <name>GTP</name>
        <dbReference type="ChEBI" id="CHEBI:37565"/>
    </ligand>
</feature>
<dbReference type="Gene3D" id="3.90.170.10">
    <property type="entry name" value="Adenylosuccinate Synthetase, subunit A, domain 3"/>
    <property type="match status" value="1"/>
</dbReference>
<dbReference type="GO" id="GO:0005525">
    <property type="term" value="F:GTP binding"/>
    <property type="evidence" value="ECO:0007669"/>
    <property type="project" value="UniProtKB-UniRule"/>
</dbReference>
<feature type="binding site" evidence="8">
    <location>
        <position position="39"/>
    </location>
    <ligand>
        <name>Mg(2+)</name>
        <dbReference type="ChEBI" id="CHEBI:18420"/>
    </ligand>
</feature>
<feature type="binding site" evidence="8">
    <location>
        <begin position="326"/>
        <end position="328"/>
    </location>
    <ligand>
        <name>GTP</name>
        <dbReference type="ChEBI" id="CHEBI:37565"/>
    </ligand>
</feature>
<dbReference type="InterPro" id="IPR042111">
    <property type="entry name" value="Adenylosuccinate_synth_dom3"/>
</dbReference>
<dbReference type="AlphaFoldDB" id="A0A1M6VZK4"/>
<feature type="binding site" description="in other chain" evidence="8">
    <location>
        <begin position="37"/>
        <end position="40"/>
    </location>
    <ligand>
        <name>IMP</name>
        <dbReference type="ChEBI" id="CHEBI:58053"/>
        <note>ligand shared between dimeric partners</note>
    </ligand>
</feature>
<dbReference type="InterPro" id="IPR042110">
    <property type="entry name" value="Adenylosuccinate_synth_dom2"/>
</dbReference>
<dbReference type="GO" id="GO:0000287">
    <property type="term" value="F:magnesium ion binding"/>
    <property type="evidence" value="ECO:0007669"/>
    <property type="project" value="UniProtKB-UniRule"/>
</dbReference>
<dbReference type="EMBL" id="FRAF01000025">
    <property type="protein sequence ID" value="SHK86879.1"/>
    <property type="molecule type" value="Genomic_DNA"/>
</dbReference>
<keyword evidence="8" id="KW-0963">Cytoplasm</keyword>
<feature type="binding site" evidence="8">
    <location>
        <position position="12"/>
    </location>
    <ligand>
        <name>Mg(2+)</name>
        <dbReference type="ChEBI" id="CHEBI:18420"/>
    </ligand>
</feature>
<dbReference type="InterPro" id="IPR042109">
    <property type="entry name" value="Adenylosuccinate_synth_dom1"/>
</dbReference>
<dbReference type="PROSITE" id="PS00513">
    <property type="entry name" value="ADENYLOSUCCIN_SYN_2"/>
    <property type="match status" value="1"/>
</dbReference>
<comment type="caution">
    <text evidence="8">Lacks conserved residue(s) required for the propagation of feature annotation.</text>
</comment>
<comment type="subunit">
    <text evidence="1 8">Homodimer.</text>
</comment>
<dbReference type="InterPro" id="IPR027417">
    <property type="entry name" value="P-loop_NTPase"/>
</dbReference>
<evidence type="ECO:0000313" key="10">
    <source>
        <dbReference type="EMBL" id="SHK86879.1"/>
    </source>
</evidence>
<gene>
    <name evidence="8" type="primary">purA</name>
    <name evidence="10" type="ORF">SAMN05443507_1259</name>
</gene>
<evidence type="ECO:0000256" key="6">
    <source>
        <dbReference type="ARBA" id="ARBA00022842"/>
    </source>
</evidence>
<dbReference type="GO" id="GO:0046040">
    <property type="term" value="P:IMP metabolic process"/>
    <property type="evidence" value="ECO:0007669"/>
    <property type="project" value="TreeGrafter"/>
</dbReference>
<keyword evidence="7 8" id="KW-0342">GTP-binding</keyword>
<keyword evidence="11" id="KW-1185">Reference proteome</keyword>
<dbReference type="UniPathway" id="UPA00075">
    <property type="reaction ID" value="UER00335"/>
</dbReference>
<dbReference type="STRING" id="1830138.SAMN05443507_1259"/>
<evidence type="ECO:0000256" key="8">
    <source>
        <dbReference type="HAMAP-Rule" id="MF_00011"/>
    </source>
</evidence>
<dbReference type="SUPFAM" id="SSF52540">
    <property type="entry name" value="P-loop containing nucleoside triphosphate hydrolases"/>
    <property type="match status" value="1"/>
</dbReference>
<dbReference type="NCBIfam" id="NF002223">
    <property type="entry name" value="PRK01117.1"/>
    <property type="match status" value="1"/>
</dbReference>
<comment type="subcellular location">
    <subcellularLocation>
        <location evidence="8">Cytoplasm</location>
    </subcellularLocation>
</comment>
<evidence type="ECO:0000256" key="5">
    <source>
        <dbReference type="ARBA" id="ARBA00022755"/>
    </source>
</evidence>
<evidence type="ECO:0000256" key="4">
    <source>
        <dbReference type="ARBA" id="ARBA00022741"/>
    </source>
</evidence>
<dbReference type="Pfam" id="PF00709">
    <property type="entry name" value="Adenylsucc_synt"/>
    <property type="match status" value="1"/>
</dbReference>
<evidence type="ECO:0000256" key="7">
    <source>
        <dbReference type="ARBA" id="ARBA00023134"/>
    </source>
</evidence>
<keyword evidence="2 8" id="KW-0436">Ligase</keyword>
<dbReference type="HAMAP" id="MF_00011">
    <property type="entry name" value="Adenylosucc_synth"/>
    <property type="match status" value="1"/>
</dbReference>
<sequence>MFHAVVGAQYGDEGKGKMVDYFAVNADVVVRYQGGGNAGHTIVNEHGKFALHLVPSGIFNPETFCILGTGVVIHPAHLVRELRQLEDRGISTKRLIVSERAHLVLPYHVWQDAYEEEKRSRKVGTTLQGIGPAYQDKVGRYGIQIGEMIHLDSFRTRLEAAWAAKIERMPALADYGSFESMWAELVDAREVLLPHIADTLPFLMEAEQSQKHILLEGQLGIMRDLDWGVYPYVTSSSPITGGVFAGAGIPATAISRVTGITKAYTTAVGEGPFPTQLDNEIGQFLQDKGEEFGATTGRARKCGWLDLPALRMGAWLNGYTELALMKLDVLAGLEKIGVCVAYRRNGHTYSMPMPAYQLEDAEPIYEFYEGFSEDISNCRVYEELPKTARQFIEALEADLQIPIRYISVGPNRDQTIIRNEVVSLGK</sequence>
<comment type="pathway">
    <text evidence="8">Purine metabolism; AMP biosynthesis via de novo pathway; AMP from IMP: step 1/2.</text>
</comment>
<evidence type="ECO:0000256" key="3">
    <source>
        <dbReference type="ARBA" id="ARBA00022723"/>
    </source>
</evidence>
<dbReference type="InterPro" id="IPR033128">
    <property type="entry name" value="Adenylosuccin_syn_Lys_AS"/>
</dbReference>
<comment type="function">
    <text evidence="8">Plays an important role in the de novo pathway of purine nucleotide biosynthesis. Catalyzes the first committed step in the biosynthesis of AMP from IMP.</text>
</comment>
<dbReference type="SMART" id="SM00788">
    <property type="entry name" value="Adenylsucc_synt"/>
    <property type="match status" value="1"/>
</dbReference>